<feature type="binding site" evidence="3">
    <location>
        <position position="82"/>
    </location>
    <ligand>
        <name>Cu cation</name>
        <dbReference type="ChEBI" id="CHEBI:23378"/>
    </ligand>
</feature>
<dbReference type="STRING" id="1748243.Tel_13190"/>
<dbReference type="EMBL" id="CP013099">
    <property type="protein sequence ID" value="ALP54010.1"/>
    <property type="molecule type" value="Genomic_DNA"/>
</dbReference>
<feature type="binding site" evidence="3">
    <location>
        <position position="168"/>
    </location>
    <ligand>
        <name>Cu cation</name>
        <dbReference type="ChEBI" id="CHEBI:23378"/>
    </ligand>
</feature>
<dbReference type="Gene3D" id="3.40.30.10">
    <property type="entry name" value="Glutaredoxin"/>
    <property type="match status" value="1"/>
</dbReference>
<evidence type="ECO:0000313" key="6">
    <source>
        <dbReference type="EMBL" id="ALP54010.1"/>
    </source>
</evidence>
<dbReference type="KEGG" id="tee:Tel_13190"/>
<gene>
    <name evidence="6" type="ORF">Tel_13190</name>
</gene>
<feature type="binding site" evidence="3">
    <location>
        <position position="86"/>
    </location>
    <ligand>
        <name>Cu cation</name>
        <dbReference type="ChEBI" id="CHEBI:23378"/>
    </ligand>
</feature>
<evidence type="ECO:0000256" key="1">
    <source>
        <dbReference type="ARBA" id="ARBA00010996"/>
    </source>
</evidence>
<evidence type="ECO:0000256" key="3">
    <source>
        <dbReference type="PIRSR" id="PIRSR603782-1"/>
    </source>
</evidence>
<dbReference type="SUPFAM" id="SSF52833">
    <property type="entry name" value="Thioredoxin-like"/>
    <property type="match status" value="1"/>
</dbReference>
<reference evidence="6" key="1">
    <citation type="submission" date="2015-10" db="EMBL/GenBank/DDBJ databases">
        <title>Description of Candidatus Tenderia electrophaga gen. nov, sp. nov., an Uncultivated Electroautotroph from a Biocathode Enrichment.</title>
        <authorList>
            <person name="Eddie B.J."/>
            <person name="Malanoski A.P."/>
            <person name="Wang Z."/>
            <person name="Hall R.J."/>
            <person name="Oh S.D."/>
            <person name="Heiner C."/>
            <person name="Lin B."/>
            <person name="Strycharz-Glaven S.M."/>
        </authorList>
    </citation>
    <scope>NUCLEOTIDE SEQUENCE [LARGE SCALE GENOMIC DNA]</scope>
    <source>
        <strain evidence="6">NRL1</strain>
    </source>
</reference>
<evidence type="ECO:0000313" key="7">
    <source>
        <dbReference type="Proteomes" id="UP000055136"/>
    </source>
</evidence>
<dbReference type="PROSITE" id="PS51352">
    <property type="entry name" value="THIOREDOXIN_2"/>
    <property type="match status" value="1"/>
</dbReference>
<keyword evidence="2 3" id="KW-0186">Copper</keyword>
<dbReference type="InterPro" id="IPR003782">
    <property type="entry name" value="SCO1/SenC"/>
</dbReference>
<keyword evidence="4" id="KW-1015">Disulfide bond</keyword>
<feature type="domain" description="Thioredoxin" evidence="5">
    <location>
        <begin position="44"/>
        <end position="207"/>
    </location>
</feature>
<dbReference type="InterPro" id="IPR013766">
    <property type="entry name" value="Thioredoxin_domain"/>
</dbReference>
<keyword evidence="3" id="KW-0479">Metal-binding</keyword>
<dbReference type="PANTHER" id="PTHR12151:SF25">
    <property type="entry name" value="LINALOOL DEHYDRATASE_ISOMERASE DOMAIN-CONTAINING PROTEIN"/>
    <property type="match status" value="1"/>
</dbReference>
<dbReference type="Pfam" id="PF02630">
    <property type="entry name" value="SCO1-SenC"/>
    <property type="match status" value="1"/>
</dbReference>
<keyword evidence="7" id="KW-1185">Reference proteome</keyword>
<dbReference type="GO" id="GO:0046872">
    <property type="term" value="F:metal ion binding"/>
    <property type="evidence" value="ECO:0007669"/>
    <property type="project" value="UniProtKB-KW"/>
</dbReference>
<protein>
    <recommendedName>
        <fullName evidence="5">Thioredoxin domain-containing protein</fullName>
    </recommendedName>
</protein>
<dbReference type="AlphaFoldDB" id="A0A0S2TFV1"/>
<organism evidence="6 7">
    <name type="scientific">Candidatus Tenderia electrophaga</name>
    <dbReference type="NCBI Taxonomy" id="1748243"/>
    <lineage>
        <taxon>Bacteria</taxon>
        <taxon>Pseudomonadati</taxon>
        <taxon>Pseudomonadota</taxon>
        <taxon>Gammaproteobacteria</taxon>
        <taxon>Candidatus Tenderiales</taxon>
        <taxon>Candidatus Tenderiaceae</taxon>
        <taxon>Candidatus Tenderia</taxon>
    </lineage>
</organism>
<feature type="disulfide bond" description="Redox-active" evidence="4">
    <location>
        <begin position="82"/>
        <end position="86"/>
    </location>
</feature>
<dbReference type="PANTHER" id="PTHR12151">
    <property type="entry name" value="ELECTRON TRANSPORT PROTIN SCO1/SENC FAMILY MEMBER"/>
    <property type="match status" value="1"/>
</dbReference>
<comment type="similarity">
    <text evidence="1">Belongs to the SCO1/2 family.</text>
</comment>
<dbReference type="CDD" id="cd02968">
    <property type="entry name" value="SCO"/>
    <property type="match status" value="1"/>
</dbReference>
<evidence type="ECO:0000256" key="2">
    <source>
        <dbReference type="ARBA" id="ARBA00023008"/>
    </source>
</evidence>
<sequence length="207" mass="23207">MLARYKIPFISLALLALAIGLVYLLETREPAPLEFDNSTGVSVISPPVPLASVTLQDQNGDAFRTSDLEGQWTLMFFGFTNCPDVCPTTLRTLKQAEERLPQAINYVFTTLDPRRDTPEKVKEYLAFFNPDFIGLSGTKDEIDRLSETLGVIYDYEGDVESGDYLVNHYAAILVIDPKARLRAHILPPHPVDKVVDATTRLIDYYGH</sequence>
<proteinExistence type="inferred from homology"/>
<name>A0A0S2TFV1_9GAMM</name>
<dbReference type="Proteomes" id="UP000055136">
    <property type="component" value="Chromosome"/>
</dbReference>
<dbReference type="InterPro" id="IPR036249">
    <property type="entry name" value="Thioredoxin-like_sf"/>
</dbReference>
<evidence type="ECO:0000259" key="5">
    <source>
        <dbReference type="PROSITE" id="PS51352"/>
    </source>
</evidence>
<accession>A0A0S2TFV1</accession>
<evidence type="ECO:0000256" key="4">
    <source>
        <dbReference type="PIRSR" id="PIRSR603782-2"/>
    </source>
</evidence>